<proteinExistence type="predicted"/>
<dbReference type="AlphaFoldDB" id="A0A1N7PNV6"/>
<feature type="region of interest" description="Disordered" evidence="1">
    <location>
        <begin position="1"/>
        <end position="28"/>
    </location>
</feature>
<dbReference type="RefSeq" id="WP_076450411.1">
    <property type="nucleotide sequence ID" value="NZ_FTOQ01000018.1"/>
</dbReference>
<evidence type="ECO:0000256" key="1">
    <source>
        <dbReference type="SAM" id="MobiDB-lite"/>
    </source>
</evidence>
<organism evidence="2 3">
    <name type="scientific">Roseivivax lentus</name>
    <dbReference type="NCBI Taxonomy" id="633194"/>
    <lineage>
        <taxon>Bacteria</taxon>
        <taxon>Pseudomonadati</taxon>
        <taxon>Pseudomonadota</taxon>
        <taxon>Alphaproteobacteria</taxon>
        <taxon>Rhodobacterales</taxon>
        <taxon>Roseobacteraceae</taxon>
        <taxon>Roseivivax</taxon>
    </lineage>
</organism>
<dbReference type="Proteomes" id="UP000186684">
    <property type="component" value="Unassembled WGS sequence"/>
</dbReference>
<evidence type="ECO:0000313" key="3">
    <source>
        <dbReference type="Proteomes" id="UP000186684"/>
    </source>
</evidence>
<gene>
    <name evidence="2" type="ORF">SAMN05421759_11813</name>
</gene>
<dbReference type="EMBL" id="FTOQ01000018">
    <property type="protein sequence ID" value="SIT12333.1"/>
    <property type="molecule type" value="Genomic_DNA"/>
</dbReference>
<keyword evidence="3" id="KW-1185">Reference proteome</keyword>
<name>A0A1N7PNV6_9RHOB</name>
<protein>
    <recommendedName>
        <fullName evidence="4">Dihydroorotate dehydrogenase</fullName>
    </recommendedName>
</protein>
<reference evidence="3" key="1">
    <citation type="submission" date="2017-01" db="EMBL/GenBank/DDBJ databases">
        <authorList>
            <person name="Varghese N."/>
            <person name="Submissions S."/>
        </authorList>
    </citation>
    <scope>NUCLEOTIDE SEQUENCE [LARGE SCALE GENOMIC DNA]</scope>
    <source>
        <strain evidence="3">DSM 29430</strain>
    </source>
</reference>
<dbReference type="STRING" id="633194.SAMN05421759_11813"/>
<sequence length="125" mass="13048">MAKTERGQKRDDPLERYFEAGRNAPERPDPAFLARLAEQAAGMAADHRNREARPLRGTALGQIREALGGWPALSGLAAAGLAGLWIGIAGPGPIADPLAVLWTGAENAAGSTLFGTDFATVLEEG</sequence>
<accession>A0A1N7PNV6</accession>
<evidence type="ECO:0008006" key="4">
    <source>
        <dbReference type="Google" id="ProtNLM"/>
    </source>
</evidence>
<evidence type="ECO:0000313" key="2">
    <source>
        <dbReference type="EMBL" id="SIT12333.1"/>
    </source>
</evidence>